<sequence>MQKFLFSPKALPNISIVLFDQSGRIITPDEGNGFLGVFRHGTKIALHLSVKGEHTCFTLNPQGLQKVPKAKNELGGYTKNFTIDCSTGTGQIARWPANMVCLEVPGNTYNIGIANQNGRFFFVTEEYSPSPENLPEGMVVSFSLLRGVGTVAFKPGFDARLHWKAVPFNHHLGLRIMQTGDLLEWEKDDLVDLGGETTFRYEIKKCTNLSLPH</sequence>
<name>A0A0G1B9L1_9BACT</name>
<gene>
    <name evidence="1" type="ORF">UV06_C0003G0022</name>
</gene>
<dbReference type="Proteomes" id="UP000033854">
    <property type="component" value="Unassembled WGS sequence"/>
</dbReference>
<evidence type="ECO:0000313" key="1">
    <source>
        <dbReference type="EMBL" id="KKS43021.1"/>
    </source>
</evidence>
<proteinExistence type="predicted"/>
<dbReference type="AlphaFoldDB" id="A0A0G1B9L1"/>
<organism evidence="1 2">
    <name type="scientific">Candidatus Collierbacteria bacterium GW2011_GWA2_42_17</name>
    <dbReference type="NCBI Taxonomy" id="1618378"/>
    <lineage>
        <taxon>Bacteria</taxon>
        <taxon>Candidatus Collieribacteriota</taxon>
    </lineage>
</organism>
<evidence type="ECO:0000313" key="2">
    <source>
        <dbReference type="Proteomes" id="UP000033854"/>
    </source>
</evidence>
<dbReference type="EMBL" id="LCDA01000003">
    <property type="protein sequence ID" value="KKS43021.1"/>
    <property type="molecule type" value="Genomic_DNA"/>
</dbReference>
<reference evidence="1 2" key="1">
    <citation type="journal article" date="2015" name="Nature">
        <title>rRNA introns, odd ribosomes, and small enigmatic genomes across a large radiation of phyla.</title>
        <authorList>
            <person name="Brown C.T."/>
            <person name="Hug L.A."/>
            <person name="Thomas B.C."/>
            <person name="Sharon I."/>
            <person name="Castelle C.J."/>
            <person name="Singh A."/>
            <person name="Wilkins M.J."/>
            <person name="Williams K.H."/>
            <person name="Banfield J.F."/>
        </authorList>
    </citation>
    <scope>NUCLEOTIDE SEQUENCE [LARGE SCALE GENOMIC DNA]</scope>
</reference>
<comment type="caution">
    <text evidence="1">The sequence shown here is derived from an EMBL/GenBank/DDBJ whole genome shotgun (WGS) entry which is preliminary data.</text>
</comment>
<accession>A0A0G1B9L1</accession>
<protein>
    <submittedName>
        <fullName evidence="1">Uncharacterized protein</fullName>
    </submittedName>
</protein>